<reference evidence="2 3" key="1">
    <citation type="submission" date="2020-01" db="EMBL/GenBank/DDBJ databases">
        <authorList>
            <consortium name="DOE Joint Genome Institute"/>
            <person name="Haridas S."/>
            <person name="Albert R."/>
            <person name="Binder M."/>
            <person name="Bloem J."/>
            <person name="Labutti K."/>
            <person name="Salamov A."/>
            <person name="Andreopoulos B."/>
            <person name="Baker S.E."/>
            <person name="Barry K."/>
            <person name="Bills G."/>
            <person name="Bluhm B.H."/>
            <person name="Cannon C."/>
            <person name="Castanera R."/>
            <person name="Culley D.E."/>
            <person name="Daum C."/>
            <person name="Ezra D."/>
            <person name="Gonzalez J.B."/>
            <person name="Henrissat B."/>
            <person name="Kuo A."/>
            <person name="Liang C."/>
            <person name="Lipzen A."/>
            <person name="Lutzoni F."/>
            <person name="Magnuson J."/>
            <person name="Mondo S."/>
            <person name="Nolan M."/>
            <person name="Ohm R."/>
            <person name="Pangilinan J."/>
            <person name="Park H.-J.H."/>
            <person name="Ramirez L."/>
            <person name="Alfaro M."/>
            <person name="Sun H."/>
            <person name="Tritt A."/>
            <person name="Yoshinaga Y."/>
            <person name="Zwiers L.-H.L."/>
            <person name="Turgeon B.G."/>
            <person name="Goodwin S.B."/>
            <person name="Spatafora J.W."/>
            <person name="Crous P.W."/>
            <person name="Grigoriev I.V."/>
        </authorList>
    </citation>
    <scope>NUCLEOTIDE SEQUENCE [LARGE SCALE GENOMIC DNA]</scope>
    <source>
        <strain evidence="2 3">CBS 611.86</strain>
    </source>
</reference>
<evidence type="ECO:0000313" key="2">
    <source>
        <dbReference type="EMBL" id="KAF2869052.1"/>
    </source>
</evidence>
<feature type="compositionally biased region" description="Acidic residues" evidence="1">
    <location>
        <begin position="453"/>
        <end position="463"/>
    </location>
</feature>
<feature type="region of interest" description="Disordered" evidence="1">
    <location>
        <begin position="541"/>
        <end position="576"/>
    </location>
</feature>
<feature type="region of interest" description="Disordered" evidence="1">
    <location>
        <begin position="615"/>
        <end position="636"/>
    </location>
</feature>
<dbReference type="InterPro" id="IPR010770">
    <property type="entry name" value="Ecd"/>
</dbReference>
<dbReference type="EMBL" id="JAADJZ010000017">
    <property type="protein sequence ID" value="KAF2869052.1"/>
    <property type="molecule type" value="Genomic_DNA"/>
</dbReference>
<name>A0A7C8I619_9PLEO</name>
<evidence type="ECO:0000313" key="3">
    <source>
        <dbReference type="Proteomes" id="UP000481861"/>
    </source>
</evidence>
<dbReference type="OrthoDB" id="27237at2759"/>
<feature type="compositionally biased region" description="Polar residues" evidence="1">
    <location>
        <begin position="544"/>
        <end position="555"/>
    </location>
</feature>
<sequence length="636" mass="71488">MDHIPQDNFNQVGEGCDGSPKTLPHGVVEYLVFVVDSRLSDIQTRERLQGFQRALSTLEKKFLKEYIWQRDGLKLALIRQDGRWVLKGSTDYGDCLADEWLIVYLLRELSKEFKDAWIRIYEAGGEFLLSEADKAIPKWLTEEVDENRVWINNHRLLIIPLSKGDNNHRPLKEMEALEILRETPALPQYYPNLDKEVFHELNTYPAAIAGNQHHATLHLPRKAAYILHTNPGYIAPIVEAFSMVDPVSLRLIQPDKSKTVLDFPPEDFVEVSVRFTKNLYAHLQGQWWSPPAPWGAALENLVDKSVNKFAVPLKKAEISIKVIAGLEMLVHHKMYADEKAVREIQLLLDDLKSGDDTLPTDKEVATWPKRDDDESWLNIDFAAFERELAGESRNDGFGDKGAQENLKKMVERTKSFFKDDETDDGGTDGPSPTGEDDDSAAADSDQERRGWEDPEDSEEESQSDNEKADGTDKYADAEYEEYEKAFEEFMALPAAEKELLTDEARELALAQEAERAEDEEIKKLSDMIGAELLSHGALARDATTPASVGTKSTRGTAKGKGKARPEDIPEEEEFEDELLDDDYNLADNMLKSFKAQAGLPGPAGNLMGLMGIQFPLDADDGNDTHKKGETSSSSRS</sequence>
<protein>
    <submittedName>
        <fullName evidence="2">SGT1 protein-domain-containing protein</fullName>
    </submittedName>
</protein>
<accession>A0A7C8I619</accession>
<dbReference type="Proteomes" id="UP000481861">
    <property type="component" value="Unassembled WGS sequence"/>
</dbReference>
<dbReference type="GO" id="GO:0005634">
    <property type="term" value="C:nucleus"/>
    <property type="evidence" value="ECO:0007669"/>
    <property type="project" value="TreeGrafter"/>
</dbReference>
<evidence type="ECO:0000256" key="1">
    <source>
        <dbReference type="SAM" id="MobiDB-lite"/>
    </source>
</evidence>
<feature type="compositionally biased region" description="Basic and acidic residues" evidence="1">
    <location>
        <begin position="464"/>
        <end position="480"/>
    </location>
</feature>
<dbReference type="PANTHER" id="PTHR13060:SF0">
    <property type="entry name" value="PROTEIN ECDYSONELESS HOMOLOG"/>
    <property type="match status" value="1"/>
</dbReference>
<proteinExistence type="predicted"/>
<comment type="caution">
    <text evidence="2">The sequence shown here is derived from an EMBL/GenBank/DDBJ whole genome shotgun (WGS) entry which is preliminary data.</text>
</comment>
<dbReference type="AlphaFoldDB" id="A0A7C8I619"/>
<feature type="region of interest" description="Disordered" evidence="1">
    <location>
        <begin position="415"/>
        <end position="480"/>
    </location>
</feature>
<keyword evidence="3" id="KW-1185">Reference proteome</keyword>
<dbReference type="PANTHER" id="PTHR13060">
    <property type="entry name" value="SGT1 PROTEIN HSGT1 SUPPRESSOR OF GCR2"/>
    <property type="match status" value="1"/>
</dbReference>
<gene>
    <name evidence="2" type="ORF">BDV95DRAFT_609298</name>
</gene>
<organism evidence="2 3">
    <name type="scientific">Massariosphaeria phaeospora</name>
    <dbReference type="NCBI Taxonomy" id="100035"/>
    <lineage>
        <taxon>Eukaryota</taxon>
        <taxon>Fungi</taxon>
        <taxon>Dikarya</taxon>
        <taxon>Ascomycota</taxon>
        <taxon>Pezizomycotina</taxon>
        <taxon>Dothideomycetes</taxon>
        <taxon>Pleosporomycetidae</taxon>
        <taxon>Pleosporales</taxon>
        <taxon>Pleosporales incertae sedis</taxon>
        <taxon>Massariosphaeria</taxon>
    </lineage>
</organism>
<dbReference type="Pfam" id="PF07093">
    <property type="entry name" value="SGT1"/>
    <property type="match status" value="1"/>
</dbReference>